<evidence type="ECO:0000313" key="1">
    <source>
        <dbReference type="EMBL" id="KAG0591447.1"/>
    </source>
</evidence>
<reference evidence="1" key="1">
    <citation type="submission" date="2020-06" db="EMBL/GenBank/DDBJ databases">
        <title>WGS assembly of Ceratodon purpureus strain R40.</title>
        <authorList>
            <person name="Carey S.B."/>
            <person name="Jenkins J."/>
            <person name="Shu S."/>
            <person name="Lovell J.T."/>
            <person name="Sreedasyam A."/>
            <person name="Maumus F."/>
            <person name="Tiley G.P."/>
            <person name="Fernandez-Pozo N."/>
            <person name="Barry K."/>
            <person name="Chen C."/>
            <person name="Wang M."/>
            <person name="Lipzen A."/>
            <person name="Daum C."/>
            <person name="Saski C.A."/>
            <person name="Payton A.C."/>
            <person name="Mcbreen J.C."/>
            <person name="Conrad R.E."/>
            <person name="Kollar L.M."/>
            <person name="Olsson S."/>
            <person name="Huttunen S."/>
            <person name="Landis J.B."/>
            <person name="Wickett N.J."/>
            <person name="Johnson M.G."/>
            <person name="Rensing S.A."/>
            <person name="Grimwood J."/>
            <person name="Schmutz J."/>
            <person name="Mcdaniel S.F."/>
        </authorList>
    </citation>
    <scope>NUCLEOTIDE SEQUENCE</scope>
    <source>
        <strain evidence="1">R40</strain>
    </source>
</reference>
<accession>A0A8T0J732</accession>
<proteinExistence type="predicted"/>
<dbReference type="AlphaFoldDB" id="A0A8T0J732"/>
<dbReference type="Proteomes" id="UP000822688">
    <property type="component" value="Chromosome 1"/>
</dbReference>
<dbReference type="EMBL" id="CM026421">
    <property type="protein sequence ID" value="KAG0591447.1"/>
    <property type="molecule type" value="Genomic_DNA"/>
</dbReference>
<keyword evidence="2" id="KW-1185">Reference proteome</keyword>
<gene>
    <name evidence="1" type="ORF">KC19_1G176600</name>
</gene>
<name>A0A8T0J732_CERPU</name>
<sequence length="130" mass="15175">MSRPRLLAMPRLGLPAMLLLGHHRARLCLLPWWRRLLMLLPQALVLPKAHRGHMLPRPCQACNFARLMASKFLLQLKVGCQEEEPVPQIGMQLAEISLANYRPRRGWFENYWRKNDRFGLGRQSGVDRKL</sequence>
<protein>
    <submittedName>
        <fullName evidence="1">Uncharacterized protein</fullName>
    </submittedName>
</protein>
<organism evidence="1 2">
    <name type="scientific">Ceratodon purpureus</name>
    <name type="common">Fire moss</name>
    <name type="synonym">Dicranum purpureum</name>
    <dbReference type="NCBI Taxonomy" id="3225"/>
    <lineage>
        <taxon>Eukaryota</taxon>
        <taxon>Viridiplantae</taxon>
        <taxon>Streptophyta</taxon>
        <taxon>Embryophyta</taxon>
        <taxon>Bryophyta</taxon>
        <taxon>Bryophytina</taxon>
        <taxon>Bryopsida</taxon>
        <taxon>Dicranidae</taxon>
        <taxon>Pseudoditrichales</taxon>
        <taxon>Ditrichaceae</taxon>
        <taxon>Ceratodon</taxon>
    </lineage>
</organism>
<evidence type="ECO:0000313" key="2">
    <source>
        <dbReference type="Proteomes" id="UP000822688"/>
    </source>
</evidence>
<comment type="caution">
    <text evidence="1">The sequence shown here is derived from an EMBL/GenBank/DDBJ whole genome shotgun (WGS) entry which is preliminary data.</text>
</comment>